<dbReference type="Proteomes" id="UP000753961">
    <property type="component" value="Unassembled WGS sequence"/>
</dbReference>
<evidence type="ECO:0000313" key="1">
    <source>
        <dbReference type="EMBL" id="MBY5957804.1"/>
    </source>
</evidence>
<comment type="caution">
    <text evidence="1">The sequence shown here is derived from an EMBL/GenBank/DDBJ whole genome shotgun (WGS) entry which is preliminary data.</text>
</comment>
<keyword evidence="2" id="KW-1185">Reference proteome</keyword>
<dbReference type="RefSeq" id="WP_222579325.1">
    <property type="nucleotide sequence ID" value="NZ_JAHVHU010000006.1"/>
</dbReference>
<dbReference type="AlphaFoldDB" id="A0A953HKX6"/>
<protein>
    <submittedName>
        <fullName evidence="1">Uncharacterized protein</fullName>
    </submittedName>
</protein>
<sequence>MKKLLIISVLALISLVIYSCEKDDIVNPTFERLEITSVDLPDTFLLGQTYEMRVNYNRPDGCTHLQGFDILPVQQTVREVQAIGARYEDEVCTQVIEEATDQFLFQVIYAEPYTFKFWQGQDSTGNAEYLTVEIPVR</sequence>
<organism evidence="1 2">
    <name type="scientific">Membranihabitans marinus</name>
    <dbReference type="NCBI Taxonomy" id="1227546"/>
    <lineage>
        <taxon>Bacteria</taxon>
        <taxon>Pseudomonadati</taxon>
        <taxon>Bacteroidota</taxon>
        <taxon>Saprospiria</taxon>
        <taxon>Saprospirales</taxon>
        <taxon>Saprospiraceae</taxon>
        <taxon>Membranihabitans</taxon>
    </lineage>
</organism>
<dbReference type="EMBL" id="JAHVHU010000006">
    <property type="protein sequence ID" value="MBY5957804.1"/>
    <property type="molecule type" value="Genomic_DNA"/>
</dbReference>
<name>A0A953HKX6_9BACT</name>
<proteinExistence type="predicted"/>
<dbReference type="PROSITE" id="PS51257">
    <property type="entry name" value="PROKAR_LIPOPROTEIN"/>
    <property type="match status" value="1"/>
</dbReference>
<evidence type="ECO:0000313" key="2">
    <source>
        <dbReference type="Proteomes" id="UP000753961"/>
    </source>
</evidence>
<gene>
    <name evidence="1" type="ORF">KUV50_06665</name>
</gene>
<accession>A0A953HKX6</accession>
<reference evidence="1" key="1">
    <citation type="submission" date="2021-06" db="EMBL/GenBank/DDBJ databases">
        <title>44 bacteria genomes isolated from Dapeng, Shenzhen.</title>
        <authorList>
            <person name="Zheng W."/>
            <person name="Yu S."/>
            <person name="Huang Y."/>
        </authorList>
    </citation>
    <scope>NUCLEOTIDE SEQUENCE</scope>
    <source>
        <strain evidence="1">DP5N28-2</strain>
    </source>
</reference>